<proteinExistence type="predicted"/>
<evidence type="ECO:0000259" key="2">
    <source>
        <dbReference type="PROSITE" id="PS50234"/>
    </source>
</evidence>
<keyword evidence="1" id="KW-0472">Membrane</keyword>
<accession>U6B8N0</accession>
<dbReference type="EMBL" id="CP006604">
    <property type="protein sequence ID" value="AHA28196.1"/>
    <property type="molecule type" value="Genomic_DNA"/>
</dbReference>
<keyword evidence="1" id="KW-0812">Transmembrane</keyword>
<dbReference type="Pfam" id="PF00092">
    <property type="entry name" value="VWA"/>
    <property type="match status" value="1"/>
</dbReference>
<dbReference type="InterPro" id="IPR002035">
    <property type="entry name" value="VWF_A"/>
</dbReference>
<dbReference type="STRING" id="1261131.lam_857"/>
<dbReference type="Proteomes" id="UP000017862">
    <property type="component" value="Chromosome"/>
</dbReference>
<dbReference type="SMART" id="SM00327">
    <property type="entry name" value="VWA"/>
    <property type="match status" value="1"/>
</dbReference>
<reference evidence="3 4" key="1">
    <citation type="journal article" date="2014" name="Mol. Plant Microbe Interact.">
        <title>The complete genome sequence of Candidatus Liberibacter americanus, associated with citrus Huanglongbing.</title>
        <authorList>
            <person name="Wulff N.A."/>
            <person name="Zhang S."/>
            <person name="Setubal J.C."/>
            <person name="Almeida N.F."/>
            <person name="Martins E.C."/>
            <person name="Harakava R."/>
            <person name="Kumar D."/>
            <person name="Rangel L.T."/>
            <person name="Foissac X."/>
            <person name="Bove J."/>
            <person name="Gabriel D.W."/>
        </authorList>
    </citation>
    <scope>NUCLEOTIDE SEQUENCE [LARGE SCALE GENOMIC DNA]</scope>
    <source>
        <strain evidence="3 4">Sao Paulo</strain>
    </source>
</reference>
<dbReference type="SUPFAM" id="SSF53300">
    <property type="entry name" value="vWA-like"/>
    <property type="match status" value="1"/>
</dbReference>
<evidence type="ECO:0000313" key="3">
    <source>
        <dbReference type="EMBL" id="AHA28196.1"/>
    </source>
</evidence>
<feature type="domain" description="VWFA" evidence="2">
    <location>
        <begin position="161"/>
        <end position="355"/>
    </location>
</feature>
<evidence type="ECO:0000313" key="4">
    <source>
        <dbReference type="Proteomes" id="UP000017862"/>
    </source>
</evidence>
<gene>
    <name evidence="3" type="ORF">lam_857</name>
</gene>
<keyword evidence="1" id="KW-1133">Transmembrane helix</keyword>
<dbReference type="eggNOG" id="COG2304">
    <property type="taxonomic scope" value="Bacteria"/>
</dbReference>
<dbReference type="PROSITE" id="PS50234">
    <property type="entry name" value="VWFA"/>
    <property type="match status" value="1"/>
</dbReference>
<dbReference type="CDD" id="cd00198">
    <property type="entry name" value="vWFA"/>
    <property type="match status" value="1"/>
</dbReference>
<organism evidence="3 4">
    <name type="scientific">Candidatus Liberibacter americanus str. Sao Paulo</name>
    <dbReference type="NCBI Taxonomy" id="1261131"/>
    <lineage>
        <taxon>Bacteria</taxon>
        <taxon>Pseudomonadati</taxon>
        <taxon>Pseudomonadota</taxon>
        <taxon>Alphaproteobacteria</taxon>
        <taxon>Hyphomicrobiales</taxon>
        <taxon>Rhizobiaceae</taxon>
        <taxon>Liberibacter</taxon>
    </lineage>
</organism>
<dbReference type="AlphaFoldDB" id="U6B8N0"/>
<sequence>MNIKNIINNNLGNIGLVTSIIIPIIITFVGSVIDITNSFLIKTTLHDITDRALMHTASYIASSNTIPAYTKVNDNLISNMTTELKEYFSDTDNKDIIKNANISIIKDPKLEQYTISITPVYQMKANIFNILSYVITNYKINITIHSSIIARIGGTKNESLNAVLVLDASESMNQKFTNEKKHEKTKIDIMKEAVRNFLKQIDKNKKLNEKSLIGAVTFNDKVKDIFPVSFGTKNLKTKINSIKAFGSTNSDPAMKKGYEMINDKSQKKENYKRYLILMTDGKNTSIGYNYNTIKTCEMAKKDGINIFVVSLREKEKKNNNHTLSFPEACASSDKEILNMYYATSYNDMNNIFTEIGKKISQKKHVQLKK</sequence>
<keyword evidence="4" id="KW-1185">Reference proteome</keyword>
<dbReference type="HOGENOM" id="CLU_047933_0_0_5"/>
<dbReference type="InterPro" id="IPR036465">
    <property type="entry name" value="vWFA_dom_sf"/>
</dbReference>
<dbReference type="PATRIC" id="fig|1261131.3.peg.825"/>
<dbReference type="KEGG" id="lar:lam_857"/>
<dbReference type="Gene3D" id="3.40.50.410">
    <property type="entry name" value="von Willebrand factor, type A domain"/>
    <property type="match status" value="1"/>
</dbReference>
<feature type="transmembrane region" description="Helical" evidence="1">
    <location>
        <begin position="12"/>
        <end position="33"/>
    </location>
</feature>
<protein>
    <recommendedName>
        <fullName evidence="2">VWFA domain-containing protein</fullName>
    </recommendedName>
</protein>
<name>U6B8N0_9HYPH</name>
<dbReference type="RefSeq" id="WP_007557111.1">
    <property type="nucleotide sequence ID" value="NC_022793.1"/>
</dbReference>
<evidence type="ECO:0000256" key="1">
    <source>
        <dbReference type="SAM" id="Phobius"/>
    </source>
</evidence>